<feature type="compositionally biased region" description="Basic and acidic residues" evidence="8">
    <location>
        <begin position="378"/>
        <end position="389"/>
    </location>
</feature>
<evidence type="ECO:0000256" key="7">
    <source>
        <dbReference type="ARBA" id="ARBA00023328"/>
    </source>
</evidence>
<dbReference type="Proteomes" id="UP001210211">
    <property type="component" value="Unassembled WGS sequence"/>
</dbReference>
<dbReference type="AlphaFoldDB" id="A0AAD6A1B5"/>
<feature type="compositionally biased region" description="Polar residues" evidence="8">
    <location>
        <begin position="237"/>
        <end position="256"/>
    </location>
</feature>
<keyword evidence="4" id="KW-0995">Kinetochore</keyword>
<keyword evidence="5" id="KW-0539">Nucleus</keyword>
<dbReference type="FunFam" id="1.25.40.430:FF:000004">
    <property type="entry name" value="Mitotic spindle checkpoint protein BUBR1"/>
    <property type="match status" value="1"/>
</dbReference>
<sequence>MEILKDEDLREMMNDEVVQMKLGNVELGTEWETFKENIRPLKRGRNISMLNRSLKAQIDPKFKSELIQTRRRMIEAIEEYEGDDPLYPWIQCIKWVQESFPSGGDCSGLVVIYEQCVRMFWHEPRYKEDLRYLKIWLEYASNCSDAEVIYNFLEANEIGQTHAIFYSSYALHMEKKNKFIKADEIFNLGIARKAAPLEKLQEMYRSFLSRLIRRKQQKEEEENSTNDNAPPPRSFGTVLNSTAKALGQNSNLSTPRPLQRVDGNTRKPLAIYNDENSFPSGQKNEKMKSADTNSKKPSWYNLGTQAIRNKENNPIPSKWTSYKVPQRAGAVAAQPAPTCIIEIYPDEECRESPKSGNEKSSKQSGAGLKLRKATSKNLKKETELLRENPLRNFPVSSFR</sequence>
<feature type="region of interest" description="Disordered" evidence="8">
    <location>
        <begin position="349"/>
        <end position="399"/>
    </location>
</feature>
<evidence type="ECO:0000256" key="2">
    <source>
        <dbReference type="ARBA" id="ARBA00004629"/>
    </source>
</evidence>
<evidence type="ECO:0000256" key="6">
    <source>
        <dbReference type="ARBA" id="ARBA00023306"/>
    </source>
</evidence>
<reference evidence="10 11" key="1">
    <citation type="journal article" date="2022" name="Cell">
        <title>Repeat-based holocentromeres influence genome architecture and karyotype evolution.</title>
        <authorList>
            <person name="Hofstatter P.G."/>
            <person name="Thangavel G."/>
            <person name="Lux T."/>
            <person name="Neumann P."/>
            <person name="Vondrak T."/>
            <person name="Novak P."/>
            <person name="Zhang M."/>
            <person name="Costa L."/>
            <person name="Castellani M."/>
            <person name="Scott A."/>
            <person name="Toegelov H."/>
            <person name="Fuchs J."/>
            <person name="Mata-Sucre Y."/>
            <person name="Dias Y."/>
            <person name="Vanzela A.L.L."/>
            <person name="Huettel B."/>
            <person name="Almeida C.C.S."/>
            <person name="Simkova H."/>
            <person name="Souza G."/>
            <person name="Pedrosa-Harand A."/>
            <person name="Macas J."/>
            <person name="Mayer K.F.X."/>
            <person name="Houben A."/>
            <person name="Marques A."/>
        </authorList>
    </citation>
    <scope>NUCLEOTIDE SEQUENCE [LARGE SCALE GENOMIC DNA]</scope>
    <source>
        <strain evidence="10">RhyTen1mFocal</strain>
    </source>
</reference>
<protein>
    <recommendedName>
        <fullName evidence="9">BUB1 N-terminal domain-containing protein</fullName>
    </recommendedName>
</protein>
<evidence type="ECO:0000313" key="10">
    <source>
        <dbReference type="EMBL" id="KAJ3707882.1"/>
    </source>
</evidence>
<dbReference type="GO" id="GO:0051754">
    <property type="term" value="P:meiotic sister chromatid cohesion, centromeric"/>
    <property type="evidence" value="ECO:0007669"/>
    <property type="project" value="TreeGrafter"/>
</dbReference>
<evidence type="ECO:0000256" key="4">
    <source>
        <dbReference type="ARBA" id="ARBA00022838"/>
    </source>
</evidence>
<dbReference type="PANTHER" id="PTHR14030:SF19">
    <property type="entry name" value="MITOTIC SPINDLE CHECKPOINT PROTEIN BUBR1"/>
    <property type="match status" value="1"/>
</dbReference>
<evidence type="ECO:0000256" key="3">
    <source>
        <dbReference type="ARBA" id="ARBA00022454"/>
    </source>
</evidence>
<feature type="compositionally biased region" description="Polar residues" evidence="8">
    <location>
        <begin position="290"/>
        <end position="299"/>
    </location>
</feature>
<dbReference type="PROSITE" id="PS51489">
    <property type="entry name" value="BUB1_N"/>
    <property type="match status" value="1"/>
</dbReference>
<evidence type="ECO:0000256" key="8">
    <source>
        <dbReference type="SAM" id="MobiDB-lite"/>
    </source>
</evidence>
<dbReference type="InterPro" id="IPR013212">
    <property type="entry name" value="Mad3/Bub1_I"/>
</dbReference>
<dbReference type="PANTHER" id="PTHR14030">
    <property type="entry name" value="MITOTIC CHECKPOINT SERINE/THREONINE-PROTEIN KINASE BUB1"/>
    <property type="match status" value="1"/>
</dbReference>
<gene>
    <name evidence="10" type="ORF">LUZ61_011587</name>
</gene>
<name>A0AAD6A1B5_9POAL</name>
<evidence type="ECO:0000256" key="1">
    <source>
        <dbReference type="ARBA" id="ARBA00004123"/>
    </source>
</evidence>
<evidence type="ECO:0000259" key="9">
    <source>
        <dbReference type="PROSITE" id="PS51489"/>
    </source>
</evidence>
<feature type="region of interest" description="Disordered" evidence="8">
    <location>
        <begin position="215"/>
        <end position="299"/>
    </location>
</feature>
<keyword evidence="7" id="KW-0137">Centromere</keyword>
<organism evidence="10 11">
    <name type="scientific">Rhynchospora tenuis</name>
    <dbReference type="NCBI Taxonomy" id="198213"/>
    <lineage>
        <taxon>Eukaryota</taxon>
        <taxon>Viridiplantae</taxon>
        <taxon>Streptophyta</taxon>
        <taxon>Embryophyta</taxon>
        <taxon>Tracheophyta</taxon>
        <taxon>Spermatophyta</taxon>
        <taxon>Magnoliopsida</taxon>
        <taxon>Liliopsida</taxon>
        <taxon>Poales</taxon>
        <taxon>Cyperaceae</taxon>
        <taxon>Cyperoideae</taxon>
        <taxon>Rhynchosporeae</taxon>
        <taxon>Rhynchospora</taxon>
    </lineage>
</organism>
<feature type="domain" description="BUB1 N-terminal" evidence="9">
    <location>
        <begin position="73"/>
        <end position="234"/>
    </location>
</feature>
<dbReference type="InterPro" id="IPR015661">
    <property type="entry name" value="Bub1/Mad3"/>
</dbReference>
<keyword evidence="6" id="KW-0131">Cell cycle</keyword>
<evidence type="ECO:0000256" key="5">
    <source>
        <dbReference type="ARBA" id="ARBA00023242"/>
    </source>
</evidence>
<dbReference type="EMBL" id="JAMRDG010000001">
    <property type="protein sequence ID" value="KAJ3707882.1"/>
    <property type="molecule type" value="Genomic_DNA"/>
</dbReference>
<accession>A0AAD6A1B5</accession>
<dbReference type="GO" id="GO:0004672">
    <property type="term" value="F:protein kinase activity"/>
    <property type="evidence" value="ECO:0007669"/>
    <property type="project" value="TreeGrafter"/>
</dbReference>
<comment type="subcellular location">
    <subcellularLocation>
        <location evidence="2">Chromosome</location>
        <location evidence="2">Centromere</location>
        <location evidence="2">Kinetochore</location>
    </subcellularLocation>
    <subcellularLocation>
        <location evidence="1">Nucleus</location>
    </subcellularLocation>
</comment>
<dbReference type="GO" id="GO:0007094">
    <property type="term" value="P:mitotic spindle assembly checkpoint signaling"/>
    <property type="evidence" value="ECO:0007669"/>
    <property type="project" value="InterPro"/>
</dbReference>
<dbReference type="Pfam" id="PF08311">
    <property type="entry name" value="Mad3_BUB1_I"/>
    <property type="match status" value="1"/>
</dbReference>
<keyword evidence="11" id="KW-1185">Reference proteome</keyword>
<dbReference type="GO" id="GO:0000776">
    <property type="term" value="C:kinetochore"/>
    <property type="evidence" value="ECO:0007669"/>
    <property type="project" value="UniProtKB-KW"/>
</dbReference>
<proteinExistence type="predicted"/>
<dbReference type="Gene3D" id="1.25.40.430">
    <property type="match status" value="1"/>
</dbReference>
<dbReference type="SMART" id="SM00777">
    <property type="entry name" value="Mad3_BUB1_I"/>
    <property type="match status" value="1"/>
</dbReference>
<feature type="compositionally biased region" description="Basic and acidic residues" evidence="8">
    <location>
        <begin position="350"/>
        <end position="361"/>
    </location>
</feature>
<dbReference type="GO" id="GO:0005634">
    <property type="term" value="C:nucleus"/>
    <property type="evidence" value="ECO:0007669"/>
    <property type="project" value="UniProtKB-SubCell"/>
</dbReference>
<keyword evidence="3" id="KW-0158">Chromosome</keyword>
<evidence type="ECO:0000313" key="11">
    <source>
        <dbReference type="Proteomes" id="UP001210211"/>
    </source>
</evidence>
<comment type="caution">
    <text evidence="10">The sequence shown here is derived from an EMBL/GenBank/DDBJ whole genome shotgun (WGS) entry which is preliminary data.</text>
</comment>